<dbReference type="SUPFAM" id="SSF56601">
    <property type="entry name" value="beta-lactamase/transpeptidase-like"/>
    <property type="match status" value="1"/>
</dbReference>
<name>A0A1I2IH79_9BACT</name>
<dbReference type="Proteomes" id="UP000199400">
    <property type="component" value="Unassembled WGS sequence"/>
</dbReference>
<dbReference type="InterPro" id="IPR001466">
    <property type="entry name" value="Beta-lactam-related"/>
</dbReference>
<keyword evidence="4" id="KW-1185">Reference proteome</keyword>
<proteinExistence type="predicted"/>
<reference evidence="4" key="1">
    <citation type="submission" date="2016-10" db="EMBL/GenBank/DDBJ databases">
        <authorList>
            <person name="Varghese N."/>
            <person name="Submissions S."/>
        </authorList>
    </citation>
    <scope>NUCLEOTIDE SEQUENCE [LARGE SCALE GENOMIC DNA]</scope>
    <source>
        <strain evidence="4">ATCC 25963</strain>
    </source>
</reference>
<evidence type="ECO:0000313" key="4">
    <source>
        <dbReference type="Proteomes" id="UP000199400"/>
    </source>
</evidence>
<dbReference type="STRING" id="54.SAMN02745121_08682"/>
<dbReference type="Gene3D" id="3.40.710.10">
    <property type="entry name" value="DD-peptidase/beta-lactamase superfamily"/>
    <property type="match status" value="1"/>
</dbReference>
<dbReference type="Pfam" id="PF00144">
    <property type="entry name" value="Beta-lactamase"/>
    <property type="match status" value="1"/>
</dbReference>
<feature type="signal peptide" evidence="1">
    <location>
        <begin position="1"/>
        <end position="31"/>
    </location>
</feature>
<keyword evidence="1" id="KW-0732">Signal</keyword>
<protein>
    <submittedName>
        <fullName evidence="3">Beta-lactamase</fullName>
    </submittedName>
</protein>
<dbReference type="PANTHER" id="PTHR46825:SF9">
    <property type="entry name" value="BETA-LACTAMASE-RELATED DOMAIN-CONTAINING PROTEIN"/>
    <property type="match status" value="1"/>
</dbReference>
<accession>A0A1I2IH79</accession>
<dbReference type="PANTHER" id="PTHR46825">
    <property type="entry name" value="D-ALANYL-D-ALANINE-CARBOXYPEPTIDASE/ENDOPEPTIDASE AMPH"/>
    <property type="match status" value="1"/>
</dbReference>
<evidence type="ECO:0000259" key="2">
    <source>
        <dbReference type="Pfam" id="PF00144"/>
    </source>
</evidence>
<evidence type="ECO:0000256" key="1">
    <source>
        <dbReference type="SAM" id="SignalP"/>
    </source>
</evidence>
<dbReference type="PROSITE" id="PS51257">
    <property type="entry name" value="PROKAR_LIPOPROTEIN"/>
    <property type="match status" value="1"/>
</dbReference>
<feature type="domain" description="Beta-lactamase-related" evidence="2">
    <location>
        <begin position="56"/>
        <end position="302"/>
    </location>
</feature>
<sequence length="569" mass="60752">MLSAMPRRRATSRLAALVAGLALGMSFGSGCHGDRPARHDIPADGPLDPALEGVDDVVVRVMSQLCIGAGVLAIARDGEVVAARGYGFRDGPPSRECASRRDRFAGGATTLPDTPMRIGSVGKNIGAILVRRVLRDALAAEGLPADDAAIEALPLVGGPLRLLPPRIEETLLGPRAPAFATGGDCDARADPRWREVTIGHLLSHRAGLPGAGPDLLAGDRLQALRELWTREALAAEQAALMPPRRAIRQGPGRDGYFVAPPELAEGVLALGSTCLRSDPGARASYSNLGFDVLSLVAATVGGRLEVARGGDLESHDGSLLDAFLRDELGLAAGRASRHGISLSHPYLEARDPAEPRYRMWTPGRRTYYPEYDDPKRPYCILQGDGRCTFDEWRERGRPVNYAWERERLPLSYEWIGAPVSTGLLAAEAPVLLEIVGRYWLGRVMPGGHDDGAPFYGRSRALHQSPVNRQHGGNLAGATAWAGQFVGAPVDYAVVPLAAGSGRYDFAVATESARCTAIPAGVDVVVAFNQSYSQDCHLDGEVCGAAYDLWRSLLVEALCEVDWDRVGGES</sequence>
<gene>
    <name evidence="3" type="ORF">SAMN02745121_08682</name>
</gene>
<feature type="chain" id="PRO_5011594995" evidence="1">
    <location>
        <begin position="32"/>
        <end position="569"/>
    </location>
</feature>
<dbReference type="InterPro" id="IPR050491">
    <property type="entry name" value="AmpC-like"/>
</dbReference>
<organism evidence="3 4">
    <name type="scientific">Nannocystis exedens</name>
    <dbReference type="NCBI Taxonomy" id="54"/>
    <lineage>
        <taxon>Bacteria</taxon>
        <taxon>Pseudomonadati</taxon>
        <taxon>Myxococcota</taxon>
        <taxon>Polyangia</taxon>
        <taxon>Nannocystales</taxon>
        <taxon>Nannocystaceae</taxon>
        <taxon>Nannocystis</taxon>
    </lineage>
</organism>
<evidence type="ECO:0000313" key="3">
    <source>
        <dbReference type="EMBL" id="SFF41013.1"/>
    </source>
</evidence>
<dbReference type="EMBL" id="FOMX01000065">
    <property type="protein sequence ID" value="SFF41013.1"/>
    <property type="molecule type" value="Genomic_DNA"/>
</dbReference>
<dbReference type="InterPro" id="IPR012338">
    <property type="entry name" value="Beta-lactam/transpept-like"/>
</dbReference>
<dbReference type="AlphaFoldDB" id="A0A1I2IH79"/>
<dbReference type="OrthoDB" id="9799367at2"/>